<accession>A0A0G4HNM9</accession>
<sequence>MFAIVLGVLFVVVGTAGNGGVPESGRDQDIVVHEHSVSVIVLLGFEFSNVLVVGILHSFIVWLSLRCSIFDRFLNVFPDLLIFPQLSPLRKPLRGHEPMHTVDGYTLPTWVVPEPRDADEDE</sequence>
<dbReference type="AlphaFoldDB" id="A0A0G4HNM9"/>
<protein>
    <recommendedName>
        <fullName evidence="4">Secreted protein</fullName>
    </recommendedName>
</protein>
<keyword evidence="1" id="KW-1133">Transmembrane helix</keyword>
<organism evidence="3">
    <name type="scientific">Chromera velia CCMP2878</name>
    <dbReference type="NCBI Taxonomy" id="1169474"/>
    <lineage>
        <taxon>Eukaryota</taxon>
        <taxon>Sar</taxon>
        <taxon>Alveolata</taxon>
        <taxon>Colpodellida</taxon>
        <taxon>Chromeraceae</taxon>
        <taxon>Chromera</taxon>
    </lineage>
</organism>
<evidence type="ECO:0000313" key="3">
    <source>
        <dbReference type="EMBL" id="CEM45852.1"/>
    </source>
</evidence>
<evidence type="ECO:0000256" key="1">
    <source>
        <dbReference type="SAM" id="Phobius"/>
    </source>
</evidence>
<evidence type="ECO:0008006" key="4">
    <source>
        <dbReference type="Google" id="ProtNLM"/>
    </source>
</evidence>
<gene>
    <name evidence="3" type="ORF">Cvel_29588</name>
</gene>
<dbReference type="PhylomeDB" id="A0A0G4HNM9"/>
<keyword evidence="1" id="KW-0812">Transmembrane</keyword>
<reference evidence="3" key="1">
    <citation type="submission" date="2014-11" db="EMBL/GenBank/DDBJ databases">
        <authorList>
            <person name="Otto D Thomas"/>
            <person name="Naeem Raeece"/>
        </authorList>
    </citation>
    <scope>NUCLEOTIDE SEQUENCE</scope>
</reference>
<keyword evidence="2" id="KW-0732">Signal</keyword>
<keyword evidence="1" id="KW-0472">Membrane</keyword>
<evidence type="ECO:0000256" key="2">
    <source>
        <dbReference type="SAM" id="SignalP"/>
    </source>
</evidence>
<feature type="chain" id="PRO_5005191609" description="Secreted protein" evidence="2">
    <location>
        <begin position="18"/>
        <end position="122"/>
    </location>
</feature>
<feature type="transmembrane region" description="Helical" evidence="1">
    <location>
        <begin position="40"/>
        <end position="65"/>
    </location>
</feature>
<feature type="signal peptide" evidence="2">
    <location>
        <begin position="1"/>
        <end position="17"/>
    </location>
</feature>
<dbReference type="EMBL" id="CDMZ01003302">
    <property type="protein sequence ID" value="CEM45852.1"/>
    <property type="molecule type" value="Genomic_DNA"/>
</dbReference>
<name>A0A0G4HNM9_9ALVE</name>
<dbReference type="VEuPathDB" id="CryptoDB:Cvel_29588"/>
<proteinExistence type="predicted"/>